<gene>
    <name evidence="1" type="ORF">I5U67_20520</name>
</gene>
<name>A0A6B8J017_STEMA</name>
<dbReference type="Proteomes" id="UP000625930">
    <property type="component" value="Unassembled WGS sequence"/>
</dbReference>
<evidence type="ECO:0000313" key="2">
    <source>
        <dbReference type="Proteomes" id="UP000625930"/>
    </source>
</evidence>
<evidence type="ECO:0000313" key="1">
    <source>
        <dbReference type="EMBL" id="MBH1654539.1"/>
    </source>
</evidence>
<reference evidence="1" key="1">
    <citation type="submission" date="2020-11" db="EMBL/GenBank/DDBJ databases">
        <title>Enhanced detection system for hospital associated transmission using whole genome sequencing surveillance.</title>
        <authorList>
            <person name="Harrison L.H."/>
            <person name="Van Tyne D."/>
            <person name="Marsh J.W."/>
            <person name="Griffith M.P."/>
            <person name="Snyder D.J."/>
            <person name="Cooper V.S."/>
            <person name="Mustapha M."/>
        </authorList>
    </citation>
    <scope>NUCLEOTIDE SEQUENCE</scope>
    <source>
        <strain evidence="1">STEN00091</strain>
    </source>
</reference>
<dbReference type="AlphaFoldDB" id="A0A6B8J017"/>
<proteinExistence type="predicted"/>
<dbReference type="EMBL" id="JADUNP010000074">
    <property type="protein sequence ID" value="MBH1654539.1"/>
    <property type="molecule type" value="Genomic_DNA"/>
</dbReference>
<accession>A0A6B8J017</accession>
<sequence>MQQRTYIELVLELFAFISLCMAMTTSGIPVVVFGLSTILLTVWIPFQRREIHRFTRAVSIALVIAAVARIVIHFLPNPSI</sequence>
<comment type="caution">
    <text evidence="1">The sequence shown here is derived from an EMBL/GenBank/DDBJ whole genome shotgun (WGS) entry which is preliminary data.</text>
</comment>
<organism evidence="1 2">
    <name type="scientific">Stenotrophomonas maltophilia</name>
    <name type="common">Pseudomonas maltophilia</name>
    <name type="synonym">Xanthomonas maltophilia</name>
    <dbReference type="NCBI Taxonomy" id="40324"/>
    <lineage>
        <taxon>Bacteria</taxon>
        <taxon>Pseudomonadati</taxon>
        <taxon>Pseudomonadota</taxon>
        <taxon>Gammaproteobacteria</taxon>
        <taxon>Lysobacterales</taxon>
        <taxon>Lysobacteraceae</taxon>
        <taxon>Stenotrophomonas</taxon>
        <taxon>Stenotrophomonas maltophilia group</taxon>
    </lineage>
</organism>
<protein>
    <submittedName>
        <fullName evidence="1">Uncharacterized protein</fullName>
    </submittedName>
</protein>
<dbReference type="RefSeq" id="WP_132826234.1">
    <property type="nucleotide sequence ID" value="NZ_CP040438.1"/>
</dbReference>